<feature type="non-terminal residue" evidence="1">
    <location>
        <position position="157"/>
    </location>
</feature>
<accession>A0A9N9HRP3</accession>
<evidence type="ECO:0000313" key="1">
    <source>
        <dbReference type="EMBL" id="CAG8702367.1"/>
    </source>
</evidence>
<dbReference type="InterPro" id="IPR027417">
    <property type="entry name" value="P-loop_NTPase"/>
</dbReference>
<gene>
    <name evidence="1" type="ORF">AGERDE_LOCUS13574</name>
</gene>
<keyword evidence="2" id="KW-1185">Reference proteome</keyword>
<organism evidence="1 2">
    <name type="scientific">Ambispora gerdemannii</name>
    <dbReference type="NCBI Taxonomy" id="144530"/>
    <lineage>
        <taxon>Eukaryota</taxon>
        <taxon>Fungi</taxon>
        <taxon>Fungi incertae sedis</taxon>
        <taxon>Mucoromycota</taxon>
        <taxon>Glomeromycotina</taxon>
        <taxon>Glomeromycetes</taxon>
        <taxon>Archaeosporales</taxon>
        <taxon>Ambisporaceae</taxon>
        <taxon>Ambispora</taxon>
    </lineage>
</organism>
<comment type="caution">
    <text evidence="1">The sequence shown here is derived from an EMBL/GenBank/DDBJ whole genome shotgun (WGS) entry which is preliminary data.</text>
</comment>
<dbReference type="AlphaFoldDB" id="A0A9N9HRP3"/>
<dbReference type="Proteomes" id="UP000789831">
    <property type="component" value="Unassembled WGS sequence"/>
</dbReference>
<reference evidence="1" key="1">
    <citation type="submission" date="2021-06" db="EMBL/GenBank/DDBJ databases">
        <authorList>
            <person name="Kallberg Y."/>
            <person name="Tangrot J."/>
            <person name="Rosling A."/>
        </authorList>
    </citation>
    <scope>NUCLEOTIDE SEQUENCE</scope>
    <source>
        <strain evidence="1">MT106</strain>
    </source>
</reference>
<protein>
    <submittedName>
        <fullName evidence="1">12067_t:CDS:1</fullName>
    </submittedName>
</protein>
<feature type="non-terminal residue" evidence="1">
    <location>
        <position position="1"/>
    </location>
</feature>
<dbReference type="Gene3D" id="3.40.50.300">
    <property type="entry name" value="P-loop containing nucleotide triphosphate hydrolases"/>
    <property type="match status" value="1"/>
</dbReference>
<dbReference type="EMBL" id="CAJVPL010018581">
    <property type="protein sequence ID" value="CAG8702367.1"/>
    <property type="molecule type" value="Genomic_DNA"/>
</dbReference>
<name>A0A9N9HRP3_9GLOM</name>
<sequence>DLLYAWYRNGCNERLLNETVEKGTRPEIDVSDDELVSRPLVVDHLKKIFQPYRNQSFYHMVCGEHGSGKTTLTRIASSEVGHGVIYVDVPANFEKFAEEFSRAINFTFEEHISFTAQLMKKILGYTNNKFNYPKWVRAMEAFKRASAVYKKKHNKPP</sequence>
<dbReference type="SUPFAM" id="SSF52540">
    <property type="entry name" value="P-loop containing nucleoside triphosphate hydrolases"/>
    <property type="match status" value="1"/>
</dbReference>
<dbReference type="OrthoDB" id="2333074at2759"/>
<proteinExistence type="predicted"/>
<evidence type="ECO:0000313" key="2">
    <source>
        <dbReference type="Proteomes" id="UP000789831"/>
    </source>
</evidence>